<dbReference type="Pfam" id="PF08719">
    <property type="entry name" value="NADAR"/>
    <property type="match status" value="1"/>
</dbReference>
<dbReference type="CDD" id="cd15457">
    <property type="entry name" value="NADAR"/>
    <property type="match status" value="1"/>
</dbReference>
<dbReference type="Gene3D" id="1.10.357.40">
    <property type="entry name" value="YbiA-like"/>
    <property type="match status" value="1"/>
</dbReference>
<dbReference type="AlphaFoldDB" id="A0A6C0D730"/>
<accession>A0A6C0D730</accession>
<protein>
    <recommendedName>
        <fullName evidence="1">NADAR domain-containing protein</fullName>
    </recommendedName>
</protein>
<proteinExistence type="predicted"/>
<feature type="domain" description="NADAR" evidence="1">
    <location>
        <begin position="223"/>
        <end position="353"/>
    </location>
</feature>
<dbReference type="EMBL" id="MN739543">
    <property type="protein sequence ID" value="QHT12273.1"/>
    <property type="molecule type" value="Genomic_DNA"/>
</dbReference>
<evidence type="ECO:0000313" key="2">
    <source>
        <dbReference type="EMBL" id="QHT12273.1"/>
    </source>
</evidence>
<evidence type="ECO:0000259" key="1">
    <source>
        <dbReference type="Pfam" id="PF08719"/>
    </source>
</evidence>
<dbReference type="InterPro" id="IPR037238">
    <property type="entry name" value="YbiA-like_sf"/>
</dbReference>
<dbReference type="SUPFAM" id="SSF143990">
    <property type="entry name" value="YbiA-like"/>
    <property type="match status" value="1"/>
</dbReference>
<sequence>MEDNFPYDSQTQNEIKTFFKNKLKSKKKYTYSISNEGNLETYDSKTGELINSILLKYYRPLTKEEIDDMERERIESIIQVEEQIDIQKAMLRKAYQDYKETKVATDVVRINQEIANLDAQKVLLRSPVREIIDLQSIEKRSIYFDMPQEKRKEELVYKMFTRDFPLWKLYGRYTDSKESYETIEKKRVSLVPGEVVLANGKIARIFGPVEDEYNGFMSIYNINDFVYQDTRFSSPYQAFEAYRLTEAGAEDLRNKILQSRSIKFIQITSKKNMTLLKNTKNVWKDILRVYYEQNPDLVKKLIETNEDVLVFADISSYVGGVGFLSGQEELLDAKKWKTPNLVGEALMELRSEFKEGFEVKEGGSFKESAKTEEEINKQRKSSIINVIRKRSH</sequence>
<reference evidence="2" key="1">
    <citation type="journal article" date="2020" name="Nature">
        <title>Giant virus diversity and host interactions through global metagenomics.</title>
        <authorList>
            <person name="Schulz F."/>
            <person name="Roux S."/>
            <person name="Paez-Espino D."/>
            <person name="Jungbluth S."/>
            <person name="Walsh D.A."/>
            <person name="Denef V.J."/>
            <person name="McMahon K.D."/>
            <person name="Konstantinidis K.T."/>
            <person name="Eloe-Fadrosh E.A."/>
            <person name="Kyrpides N.C."/>
            <person name="Woyke T."/>
        </authorList>
    </citation>
    <scope>NUCLEOTIDE SEQUENCE</scope>
    <source>
        <strain evidence="2">GVMAG-M-3300023174-129</strain>
    </source>
</reference>
<dbReference type="InterPro" id="IPR012816">
    <property type="entry name" value="NADAR"/>
</dbReference>
<name>A0A6C0D730_9ZZZZ</name>
<organism evidence="2">
    <name type="scientific">viral metagenome</name>
    <dbReference type="NCBI Taxonomy" id="1070528"/>
    <lineage>
        <taxon>unclassified sequences</taxon>
        <taxon>metagenomes</taxon>
        <taxon>organismal metagenomes</taxon>
    </lineage>
</organism>